<reference evidence="2 3" key="1">
    <citation type="submission" date="2023-02" db="EMBL/GenBank/DDBJ databases">
        <title>LHISI_Scaffold_Assembly.</title>
        <authorList>
            <person name="Stuart O.P."/>
            <person name="Cleave R."/>
            <person name="Magrath M.J.L."/>
            <person name="Mikheyev A.S."/>
        </authorList>
    </citation>
    <scope>NUCLEOTIDE SEQUENCE [LARGE SCALE GENOMIC DNA]</scope>
    <source>
        <strain evidence="2">Daus_M_001</strain>
        <tissue evidence="2">Leg muscle</tissue>
    </source>
</reference>
<feature type="domain" description="HAT C-terminal dimerisation" evidence="1">
    <location>
        <begin position="46"/>
        <end position="88"/>
    </location>
</feature>
<proteinExistence type="predicted"/>
<dbReference type="Proteomes" id="UP001159363">
    <property type="component" value="Chromosome 4"/>
</dbReference>
<evidence type="ECO:0000313" key="2">
    <source>
        <dbReference type="EMBL" id="KAJ8882542.1"/>
    </source>
</evidence>
<dbReference type="PANTHER" id="PTHR45749:SF21">
    <property type="entry name" value="DUF4371 DOMAIN-CONTAINING PROTEIN"/>
    <property type="match status" value="1"/>
</dbReference>
<evidence type="ECO:0000259" key="1">
    <source>
        <dbReference type="Pfam" id="PF05699"/>
    </source>
</evidence>
<organism evidence="2 3">
    <name type="scientific">Dryococelus australis</name>
    <dbReference type="NCBI Taxonomy" id="614101"/>
    <lineage>
        <taxon>Eukaryota</taxon>
        <taxon>Metazoa</taxon>
        <taxon>Ecdysozoa</taxon>
        <taxon>Arthropoda</taxon>
        <taxon>Hexapoda</taxon>
        <taxon>Insecta</taxon>
        <taxon>Pterygota</taxon>
        <taxon>Neoptera</taxon>
        <taxon>Polyneoptera</taxon>
        <taxon>Phasmatodea</taxon>
        <taxon>Verophasmatodea</taxon>
        <taxon>Anareolatae</taxon>
        <taxon>Phasmatidae</taxon>
        <taxon>Eurycanthinae</taxon>
        <taxon>Dryococelus</taxon>
    </lineage>
</organism>
<sequence length="115" mass="13202">MRFTSLEADMEIRPFTKVSKVSCGRLQTGFCATKHWSSVSTLMCSTLPVTTNTVERSFSTLSHLKTYLRSPITEDRLNGLAILYIHQEIAFAMKPEEVLDIFARKHKRKLSLNFF</sequence>
<accession>A0ABQ9HDY2</accession>
<dbReference type="EMBL" id="JARBHB010000005">
    <property type="protein sequence ID" value="KAJ8882542.1"/>
    <property type="molecule type" value="Genomic_DNA"/>
</dbReference>
<dbReference type="Pfam" id="PF05699">
    <property type="entry name" value="Dimer_Tnp_hAT"/>
    <property type="match status" value="1"/>
</dbReference>
<protein>
    <recommendedName>
        <fullName evidence="1">HAT C-terminal dimerisation domain-containing protein</fullName>
    </recommendedName>
</protein>
<dbReference type="PANTHER" id="PTHR45749">
    <property type="match status" value="1"/>
</dbReference>
<name>A0ABQ9HDY2_9NEOP</name>
<evidence type="ECO:0000313" key="3">
    <source>
        <dbReference type="Proteomes" id="UP001159363"/>
    </source>
</evidence>
<comment type="caution">
    <text evidence="2">The sequence shown here is derived from an EMBL/GenBank/DDBJ whole genome shotgun (WGS) entry which is preliminary data.</text>
</comment>
<gene>
    <name evidence="2" type="ORF">PR048_014353</name>
</gene>
<dbReference type="InterPro" id="IPR008906">
    <property type="entry name" value="HATC_C_dom"/>
</dbReference>
<keyword evidence="3" id="KW-1185">Reference proteome</keyword>